<feature type="region of interest" description="Disordered" evidence="1">
    <location>
        <begin position="227"/>
        <end position="281"/>
    </location>
</feature>
<evidence type="ECO:0000313" key="3">
    <source>
        <dbReference type="Proteomes" id="UP001215280"/>
    </source>
</evidence>
<dbReference type="AlphaFoldDB" id="A0AAD7MYH0"/>
<feature type="compositionally biased region" description="Basic residues" evidence="1">
    <location>
        <begin position="29"/>
        <end position="41"/>
    </location>
</feature>
<organism evidence="2 3">
    <name type="scientific">Mycena maculata</name>
    <dbReference type="NCBI Taxonomy" id="230809"/>
    <lineage>
        <taxon>Eukaryota</taxon>
        <taxon>Fungi</taxon>
        <taxon>Dikarya</taxon>
        <taxon>Basidiomycota</taxon>
        <taxon>Agaricomycotina</taxon>
        <taxon>Agaricomycetes</taxon>
        <taxon>Agaricomycetidae</taxon>
        <taxon>Agaricales</taxon>
        <taxon>Marasmiineae</taxon>
        <taxon>Mycenaceae</taxon>
        <taxon>Mycena</taxon>
    </lineage>
</organism>
<feature type="compositionally biased region" description="Pro residues" evidence="1">
    <location>
        <begin position="19"/>
        <end position="28"/>
    </location>
</feature>
<dbReference type="Proteomes" id="UP001215280">
    <property type="component" value="Unassembled WGS sequence"/>
</dbReference>
<reference evidence="2" key="1">
    <citation type="submission" date="2023-03" db="EMBL/GenBank/DDBJ databases">
        <title>Massive genome expansion in bonnet fungi (Mycena s.s.) driven by repeated elements and novel gene families across ecological guilds.</title>
        <authorList>
            <consortium name="Lawrence Berkeley National Laboratory"/>
            <person name="Harder C.B."/>
            <person name="Miyauchi S."/>
            <person name="Viragh M."/>
            <person name="Kuo A."/>
            <person name="Thoen E."/>
            <person name="Andreopoulos B."/>
            <person name="Lu D."/>
            <person name="Skrede I."/>
            <person name="Drula E."/>
            <person name="Henrissat B."/>
            <person name="Morin E."/>
            <person name="Kohler A."/>
            <person name="Barry K."/>
            <person name="LaButti K."/>
            <person name="Morin E."/>
            <person name="Salamov A."/>
            <person name="Lipzen A."/>
            <person name="Mereny Z."/>
            <person name="Hegedus B."/>
            <person name="Baldrian P."/>
            <person name="Stursova M."/>
            <person name="Weitz H."/>
            <person name="Taylor A."/>
            <person name="Grigoriev I.V."/>
            <person name="Nagy L.G."/>
            <person name="Martin F."/>
            <person name="Kauserud H."/>
        </authorList>
    </citation>
    <scope>NUCLEOTIDE SEQUENCE</scope>
    <source>
        <strain evidence="2">CBHHK188m</strain>
    </source>
</reference>
<evidence type="ECO:0000313" key="2">
    <source>
        <dbReference type="EMBL" id="KAJ7737597.1"/>
    </source>
</evidence>
<proteinExistence type="predicted"/>
<dbReference type="Gene3D" id="1.25.10.10">
    <property type="entry name" value="Leucine-rich Repeat Variant"/>
    <property type="match status" value="1"/>
</dbReference>
<comment type="caution">
    <text evidence="2">The sequence shown here is derived from an EMBL/GenBank/DDBJ whole genome shotgun (WGS) entry which is preliminary data.</text>
</comment>
<dbReference type="InterPro" id="IPR011989">
    <property type="entry name" value="ARM-like"/>
</dbReference>
<protein>
    <submittedName>
        <fullName evidence="2">Uncharacterized protein</fullName>
    </submittedName>
</protein>
<accession>A0AAD7MYH0</accession>
<evidence type="ECO:0000256" key="1">
    <source>
        <dbReference type="SAM" id="MobiDB-lite"/>
    </source>
</evidence>
<gene>
    <name evidence="2" type="ORF">DFH07DRAFT_966416</name>
</gene>
<feature type="region of interest" description="Disordered" evidence="1">
    <location>
        <begin position="15"/>
        <end position="47"/>
    </location>
</feature>
<dbReference type="EMBL" id="JARJLG010000142">
    <property type="protein sequence ID" value="KAJ7737597.1"/>
    <property type="molecule type" value="Genomic_DNA"/>
</dbReference>
<keyword evidence="3" id="KW-1185">Reference proteome</keyword>
<name>A0AAD7MYH0_9AGAR</name>
<sequence>MSSSVDYPLSDVAHAIAAIPPPPPPPPPRTHKTRTRKKHTSRKPETRTYIHSIQTAKTALFALQHTPGAWAVVFPLLSYAGPNAVNVQIFGAHTAHAKVARGARFPVGGKAVATKGRAGKGSRAAVASMNGERGVAMMHVHVSILIVHLFFSISTSNTPAPRAQDNTLDTCKPQTHCKCESALGIAYASAGTGHRRLPRALSLTYAPSIYARWSRCRRCCLPRPMSRDADLGPHTASPHIRNGTGAPEARGSSSLRRRKPVAEYPTPPRDASPRSFPLSAL</sequence>